<proteinExistence type="inferred from homology"/>
<evidence type="ECO:0000256" key="2">
    <source>
        <dbReference type="ARBA" id="ARBA00010631"/>
    </source>
</evidence>
<organism evidence="10 11">
    <name type="scientific">Salmo trutta</name>
    <name type="common">Brown trout</name>
    <dbReference type="NCBI Taxonomy" id="8032"/>
    <lineage>
        <taxon>Eukaryota</taxon>
        <taxon>Metazoa</taxon>
        <taxon>Chordata</taxon>
        <taxon>Craniata</taxon>
        <taxon>Vertebrata</taxon>
        <taxon>Euteleostomi</taxon>
        <taxon>Actinopterygii</taxon>
        <taxon>Neopterygii</taxon>
        <taxon>Teleostei</taxon>
        <taxon>Protacanthopterygii</taxon>
        <taxon>Salmoniformes</taxon>
        <taxon>Salmonidae</taxon>
        <taxon>Salmoninae</taxon>
        <taxon>Salmo</taxon>
    </lineage>
</organism>
<dbReference type="Ensembl" id="ENSSTUT00000078511.1">
    <property type="protein sequence ID" value="ENSSTUP00000073910.1"/>
    <property type="gene ID" value="ENSSTUG00000032376.1"/>
</dbReference>
<feature type="transmembrane region" description="Helical" evidence="9">
    <location>
        <begin position="112"/>
        <end position="135"/>
    </location>
</feature>
<evidence type="ECO:0000256" key="9">
    <source>
        <dbReference type="SAM" id="Phobius"/>
    </source>
</evidence>
<keyword evidence="6 9" id="KW-0472">Membrane</keyword>
<keyword evidence="11" id="KW-1185">Reference proteome</keyword>
<dbReference type="Proteomes" id="UP000472277">
    <property type="component" value="Chromosome 36"/>
</dbReference>
<dbReference type="AlphaFoldDB" id="A0A674BR81"/>
<keyword evidence="5 9" id="KW-1133">Transmembrane helix</keyword>
<evidence type="ECO:0000256" key="1">
    <source>
        <dbReference type="ARBA" id="ARBA00004473"/>
    </source>
</evidence>
<dbReference type="InParanoid" id="A0A674BR81"/>
<evidence type="ECO:0000313" key="10">
    <source>
        <dbReference type="Ensembl" id="ENSSTUP00000073910.1"/>
    </source>
</evidence>
<sequence>LTFFSADPLKLCQGSEYFPNVDYVPWSVALRDSSVLKSVVVDLGLLALLTVQHNLLTWAIVKQACQSVLGVLNLAMYCSTAPLALQILMHYWQPVTEAPCLGSINNDPWNTWFTLLCFTLHFLCWSIICSIPLIFDYPELLGIVYYECLGMGDLLAQCLFVHLGHLCLSANLALAHSLDPQDSAYFSFQLHRTAVILSATWGCCSGQ</sequence>
<evidence type="ECO:0000256" key="3">
    <source>
        <dbReference type="ARBA" id="ARBA00013379"/>
    </source>
</evidence>
<evidence type="ECO:0000256" key="5">
    <source>
        <dbReference type="ARBA" id="ARBA00022989"/>
    </source>
</evidence>
<dbReference type="GeneTree" id="ENSGT00390000008146"/>
<feature type="transmembrane region" description="Helical" evidence="9">
    <location>
        <begin position="68"/>
        <end position="92"/>
    </location>
</feature>
<reference evidence="10" key="1">
    <citation type="submission" date="2025-08" db="UniProtKB">
        <authorList>
            <consortium name="Ensembl"/>
        </authorList>
    </citation>
    <scope>IDENTIFICATION</scope>
</reference>
<comment type="similarity">
    <text evidence="2">Belongs to the nurim family.</text>
</comment>
<evidence type="ECO:0000256" key="8">
    <source>
        <dbReference type="ARBA" id="ARBA00032957"/>
    </source>
</evidence>
<comment type="subcellular location">
    <subcellularLocation>
        <location evidence="1">Nucleus inner membrane</location>
        <topology evidence="1">Multi-pass membrane protein</topology>
    </subcellularLocation>
</comment>
<keyword evidence="4 9" id="KW-0812">Transmembrane</keyword>
<dbReference type="OMA" id="DPQDSAY"/>
<feature type="transmembrane region" description="Helical" evidence="9">
    <location>
        <begin position="39"/>
        <end position="61"/>
    </location>
</feature>
<protein>
    <recommendedName>
        <fullName evidence="3">Nurim</fullName>
    </recommendedName>
    <alternativeName>
        <fullName evidence="8">Nuclear envelope membrane protein</fullName>
    </alternativeName>
    <alternativeName>
        <fullName evidence="7">Nuclear rim protein</fullName>
    </alternativeName>
</protein>
<accession>A0A674BR81</accession>
<dbReference type="InterPro" id="IPR033580">
    <property type="entry name" value="Nurim-like"/>
</dbReference>
<evidence type="ECO:0000313" key="11">
    <source>
        <dbReference type="Proteomes" id="UP000472277"/>
    </source>
</evidence>
<name>A0A674BR81_SALTR</name>
<evidence type="ECO:0000256" key="6">
    <source>
        <dbReference type="ARBA" id="ARBA00023136"/>
    </source>
</evidence>
<evidence type="ECO:0000256" key="7">
    <source>
        <dbReference type="ARBA" id="ARBA00031700"/>
    </source>
</evidence>
<dbReference type="GO" id="GO:0005637">
    <property type="term" value="C:nuclear inner membrane"/>
    <property type="evidence" value="ECO:0007669"/>
    <property type="project" value="UniProtKB-SubCell"/>
</dbReference>
<dbReference type="PANTHER" id="PTHR31040:SF1">
    <property type="entry name" value="NURIM"/>
    <property type="match status" value="1"/>
</dbReference>
<evidence type="ECO:0000256" key="4">
    <source>
        <dbReference type="ARBA" id="ARBA00022692"/>
    </source>
</evidence>
<reference evidence="10" key="2">
    <citation type="submission" date="2025-09" db="UniProtKB">
        <authorList>
            <consortium name="Ensembl"/>
        </authorList>
    </citation>
    <scope>IDENTIFICATION</scope>
</reference>
<dbReference type="PANTHER" id="PTHR31040">
    <property type="entry name" value="NURIM"/>
    <property type="match status" value="1"/>
</dbReference>